<comment type="caution">
    <text evidence="2">The sequence shown here is derived from an EMBL/GenBank/DDBJ whole genome shotgun (WGS) entry which is preliminary data.</text>
</comment>
<dbReference type="EMBL" id="RQGF01000020">
    <property type="protein sequence ID" value="TGL62044.1"/>
    <property type="molecule type" value="Genomic_DNA"/>
</dbReference>
<accession>A0A4R9KB54</accession>
<dbReference type="OrthoDB" id="320890at2"/>
<keyword evidence="3" id="KW-1185">Reference proteome</keyword>
<evidence type="ECO:0000256" key="1">
    <source>
        <dbReference type="SAM" id="SignalP"/>
    </source>
</evidence>
<name>A0A4R9KB54_9LEPT</name>
<evidence type="ECO:0000313" key="2">
    <source>
        <dbReference type="EMBL" id="TGL62044.1"/>
    </source>
</evidence>
<feature type="signal peptide" evidence="1">
    <location>
        <begin position="1"/>
        <end position="27"/>
    </location>
</feature>
<dbReference type="Proteomes" id="UP000297762">
    <property type="component" value="Unassembled WGS sequence"/>
</dbReference>
<reference evidence="2" key="1">
    <citation type="journal article" date="2019" name="PLoS Negl. Trop. Dis.">
        <title>Revisiting the worldwide diversity of Leptospira species in the environment.</title>
        <authorList>
            <person name="Vincent A.T."/>
            <person name="Schiettekatte O."/>
            <person name="Bourhy P."/>
            <person name="Veyrier F.J."/>
            <person name="Picardeau M."/>
        </authorList>
    </citation>
    <scope>NUCLEOTIDE SEQUENCE [LARGE SCALE GENOMIC DNA]</scope>
    <source>
        <strain evidence="2">201702455</strain>
    </source>
</reference>
<dbReference type="RefSeq" id="WP_135649132.1">
    <property type="nucleotide sequence ID" value="NZ_RQGF01000020.1"/>
</dbReference>
<proteinExistence type="predicted"/>
<organism evidence="2 3">
    <name type="scientific">Leptospira sarikeiensis</name>
    <dbReference type="NCBI Taxonomy" id="2484943"/>
    <lineage>
        <taxon>Bacteria</taxon>
        <taxon>Pseudomonadati</taxon>
        <taxon>Spirochaetota</taxon>
        <taxon>Spirochaetia</taxon>
        <taxon>Leptospirales</taxon>
        <taxon>Leptospiraceae</taxon>
        <taxon>Leptospira</taxon>
    </lineage>
</organism>
<keyword evidence="1" id="KW-0732">Signal</keyword>
<feature type="chain" id="PRO_5020977757" evidence="1">
    <location>
        <begin position="28"/>
        <end position="265"/>
    </location>
</feature>
<gene>
    <name evidence="2" type="ORF">EHQ64_08870</name>
</gene>
<sequence length="265" mass="29621">MKGKFPSINRIFLYSKLFLLPSGLMYAQQDIFNIPDLKITGKDRQFLQEQLIFYSNKTQFDTTFMYGLGDNEEIGVYAGNYFLNNPNSEVRAYSIQDSLRSNPEVNPNLLFIYHKKFEPTESISLSVGTKSGLSTGNSLAESNFASFNFGMSSYELKSLGAKFYLGAYAGNSAFFGRYRQKLAPSPEPGIHLTGLMFGLSVEIIPDRIDFLCDSITGVNSLGVSVCGFSYNFNRDYSISFGYQIPNPGGSNFNPHAFLIEINGYF</sequence>
<evidence type="ECO:0000313" key="3">
    <source>
        <dbReference type="Proteomes" id="UP000297762"/>
    </source>
</evidence>
<protein>
    <submittedName>
        <fullName evidence="2">Uncharacterized protein</fullName>
    </submittedName>
</protein>
<dbReference type="AlphaFoldDB" id="A0A4R9KB54"/>